<protein>
    <submittedName>
        <fullName evidence="4">Oxaloacetate (OadA) or methylmalonyl-CoA decarboxylase (MmdA)</fullName>
        <ecNumber evidence="4">4.1.1.41</ecNumber>
    </submittedName>
</protein>
<dbReference type="AlphaFoldDB" id="A0A0B0EIT2"/>
<evidence type="ECO:0000313" key="5">
    <source>
        <dbReference type="Proteomes" id="UP000030652"/>
    </source>
</evidence>
<dbReference type="CDD" id="cd06850">
    <property type="entry name" value="biotinyl_domain"/>
    <property type="match status" value="1"/>
</dbReference>
<dbReference type="SUPFAM" id="SSF89000">
    <property type="entry name" value="post-HMGL domain-like"/>
    <property type="match status" value="1"/>
</dbReference>
<proteinExistence type="predicted"/>
<keyword evidence="1" id="KW-0092">Biotin</keyword>
<dbReference type="CDD" id="cd07937">
    <property type="entry name" value="DRE_TIM_PC_TC_5S"/>
    <property type="match status" value="1"/>
</dbReference>
<name>A0A0B0EIT2_9BACT</name>
<dbReference type="PATRIC" id="fig|237368.3.peg.1915"/>
<dbReference type="GO" id="GO:0004736">
    <property type="term" value="F:pyruvate carboxylase activity"/>
    <property type="evidence" value="ECO:0007669"/>
    <property type="project" value="UniProtKB-ARBA"/>
</dbReference>
<gene>
    <name evidence="4" type="primary">oadA_1</name>
    <name evidence="4" type="ORF">SCABRO_01762</name>
</gene>
<dbReference type="InterPro" id="IPR013785">
    <property type="entry name" value="Aldolase_TIM"/>
</dbReference>
<dbReference type="InterPro" id="IPR001882">
    <property type="entry name" value="Biotin_BS"/>
</dbReference>
<dbReference type="InterPro" id="IPR000891">
    <property type="entry name" value="PYR_CT"/>
</dbReference>
<dbReference type="SUPFAM" id="SSF51569">
    <property type="entry name" value="Aldolase"/>
    <property type="match status" value="1"/>
</dbReference>
<dbReference type="eggNOG" id="COG5016">
    <property type="taxonomic scope" value="Bacteria"/>
</dbReference>
<dbReference type="PROSITE" id="PS00188">
    <property type="entry name" value="BIOTIN"/>
    <property type="match status" value="1"/>
</dbReference>
<dbReference type="PANTHER" id="PTHR43778:SF2">
    <property type="entry name" value="PYRUVATE CARBOXYLASE, MITOCHONDRIAL"/>
    <property type="match status" value="1"/>
</dbReference>
<dbReference type="PROSITE" id="PS50991">
    <property type="entry name" value="PYR_CT"/>
    <property type="match status" value="1"/>
</dbReference>
<evidence type="ECO:0000259" key="3">
    <source>
        <dbReference type="PROSITE" id="PS50991"/>
    </source>
</evidence>
<dbReference type="Gene3D" id="2.40.50.100">
    <property type="match status" value="1"/>
</dbReference>
<comment type="caution">
    <text evidence="4">The sequence shown here is derived from an EMBL/GenBank/DDBJ whole genome shotgun (WGS) entry which is preliminary data.</text>
</comment>
<accession>A0A0B0EIT2</accession>
<dbReference type="PANTHER" id="PTHR43778">
    <property type="entry name" value="PYRUVATE CARBOXYLASE"/>
    <property type="match status" value="1"/>
</dbReference>
<dbReference type="Gene3D" id="3.20.20.70">
    <property type="entry name" value="Aldolase class I"/>
    <property type="match status" value="1"/>
</dbReference>
<evidence type="ECO:0000313" key="4">
    <source>
        <dbReference type="EMBL" id="KHE92489.1"/>
    </source>
</evidence>
<dbReference type="GO" id="GO:0016829">
    <property type="term" value="F:lyase activity"/>
    <property type="evidence" value="ECO:0007669"/>
    <property type="project" value="UniProtKB-KW"/>
</dbReference>
<dbReference type="GO" id="GO:0006094">
    <property type="term" value="P:gluconeogenesis"/>
    <property type="evidence" value="ECO:0007669"/>
    <property type="project" value="TreeGrafter"/>
</dbReference>
<evidence type="ECO:0000256" key="1">
    <source>
        <dbReference type="ARBA" id="ARBA00023267"/>
    </source>
</evidence>
<dbReference type="PROSITE" id="PS50968">
    <property type="entry name" value="BIOTINYL_LIPOYL"/>
    <property type="match status" value="1"/>
</dbReference>
<dbReference type="InterPro" id="IPR000089">
    <property type="entry name" value="Biotin_lipoyl"/>
</dbReference>
<keyword evidence="4" id="KW-0456">Lyase</keyword>
<dbReference type="InterPro" id="IPR011053">
    <property type="entry name" value="Single_hybrid_motif"/>
</dbReference>
<feature type="domain" description="Lipoyl-binding" evidence="2">
    <location>
        <begin position="521"/>
        <end position="594"/>
    </location>
</feature>
<evidence type="ECO:0000259" key="2">
    <source>
        <dbReference type="PROSITE" id="PS50968"/>
    </source>
</evidence>
<reference evidence="4 5" key="1">
    <citation type="submission" date="2014-10" db="EMBL/GenBank/DDBJ databases">
        <title>Draft genome of anammox bacterium scalindua brodae, obtained using differential coverage binning of sequence data from two enrichment reactors.</title>
        <authorList>
            <person name="Speth D.R."/>
            <person name="Russ L."/>
            <person name="Kartal B."/>
            <person name="Op den Camp H.J."/>
            <person name="Dutilh B.E."/>
            <person name="Jetten M.S."/>
        </authorList>
    </citation>
    <scope>NUCLEOTIDE SEQUENCE [LARGE SCALE GENOMIC DNA]</scope>
    <source>
        <strain evidence="4">RU1</strain>
    </source>
</reference>
<dbReference type="EMBL" id="JRYO01000125">
    <property type="protein sequence ID" value="KHE92489.1"/>
    <property type="molecule type" value="Genomic_DNA"/>
</dbReference>
<dbReference type="InterPro" id="IPR003379">
    <property type="entry name" value="Carboxylase_cons_dom"/>
</dbReference>
<dbReference type="Proteomes" id="UP000030652">
    <property type="component" value="Unassembled WGS sequence"/>
</dbReference>
<dbReference type="GO" id="GO:0005737">
    <property type="term" value="C:cytoplasm"/>
    <property type="evidence" value="ECO:0007669"/>
    <property type="project" value="TreeGrafter"/>
</dbReference>
<feature type="domain" description="Pyruvate carboxyltransferase" evidence="3">
    <location>
        <begin position="4"/>
        <end position="279"/>
    </location>
</feature>
<dbReference type="EC" id="4.1.1.41" evidence="4"/>
<organism evidence="4 5">
    <name type="scientific">Candidatus Scalindua brodae</name>
    <dbReference type="NCBI Taxonomy" id="237368"/>
    <lineage>
        <taxon>Bacteria</taxon>
        <taxon>Pseudomonadati</taxon>
        <taxon>Planctomycetota</taxon>
        <taxon>Candidatus Brocadiia</taxon>
        <taxon>Candidatus Brocadiales</taxon>
        <taxon>Candidatus Scalinduaceae</taxon>
        <taxon>Candidatus Scalindua</taxon>
    </lineage>
</organism>
<dbReference type="eggNOG" id="COG0511">
    <property type="taxonomic scope" value="Bacteria"/>
</dbReference>
<dbReference type="InterPro" id="IPR055268">
    <property type="entry name" value="PCB-like"/>
</dbReference>
<sequence length="594" mass="64830">MKKVRFMDTSFRDGFQSVYGARVLTQDFMPAVEASIEAGIMHMEAGGGARFQSLFFYCNESAFHMMDTFRKFAGPDANLQTLARGINVVALSQSPKDIINLHAVLFKKHGMTTIRNFDALNDIQNLEYSGKCITDAGLHHQVCITLMDLPEECEGAHTSEFYLKRLKEILNSGLPFDSVCFKDASGTANPQKVYETFKGARKMLGDDALIWFHTHDTAGVSVACCLAAIEGGATKDNNLGIDLAKSPVCGGTCQPDIISMWHALKGKEWTIDVDIMKIVEAERVFEECMKDYFMPIEAKQVSPIIPLSPMPGGALTANTMMMRDTGTLHLYPQVIIEMTEVVKKGGFATSVTPVSQFYFQQAYANVTQGRWKKITDGYGNMVLGYFGRTPSRPDPEIVKLAEEQLGKKPFKGHPLDILEPGIPQATKILQENNLKVTDENIFIAYACGEKGINFLKGNMKVNIRKITPEADAEVKTSASARTKDTKDPGNYTVTVDGKSFNVTVAEGTGAVQTIAPSSPVTAIKGEPIIAGMPGSVMRIEVSTGDTVKAGEDILILEAMKMESPVKAPKDCKIIAIEVAVGDNVKNGDTLAMIE</sequence>
<dbReference type="SUPFAM" id="SSF51230">
    <property type="entry name" value="Single hybrid motif"/>
    <property type="match status" value="1"/>
</dbReference>
<dbReference type="Pfam" id="PF02436">
    <property type="entry name" value="PYC_OADA"/>
    <property type="match status" value="1"/>
</dbReference>
<dbReference type="Pfam" id="PF00364">
    <property type="entry name" value="Biotin_lipoyl"/>
    <property type="match status" value="1"/>
</dbReference>